<organism evidence="2 3">
    <name type="scientific">Hymenobacter gummosus</name>
    <dbReference type="NCBI Taxonomy" id="1776032"/>
    <lineage>
        <taxon>Bacteria</taxon>
        <taxon>Pseudomonadati</taxon>
        <taxon>Bacteroidota</taxon>
        <taxon>Cytophagia</taxon>
        <taxon>Cytophagales</taxon>
        <taxon>Hymenobacteraceae</taxon>
        <taxon>Hymenobacter</taxon>
    </lineage>
</organism>
<proteinExistence type="predicted"/>
<keyword evidence="3" id="KW-1185">Reference proteome</keyword>
<dbReference type="AlphaFoldDB" id="A0A431U095"/>
<dbReference type="Proteomes" id="UP000282184">
    <property type="component" value="Unassembled WGS sequence"/>
</dbReference>
<dbReference type="RefSeq" id="WP_126694174.1">
    <property type="nucleotide sequence ID" value="NZ_RXOF01000009.1"/>
</dbReference>
<sequence>MIRYLLLATGLLLMLPAAAQSPAKPAAKPGPVPAAAPRALLRGTWQATDDKNALLTITDQQYIERYAGQPDEARSLQVLNRPCDAPPAAKPGNELYLQTRGSAADDVMCYYVVSVTATRLQLSPVGGRGNTLTYKRVTQSPGKKQGMP</sequence>
<dbReference type="EMBL" id="RXOF01000009">
    <property type="protein sequence ID" value="RTQ48468.1"/>
    <property type="molecule type" value="Genomic_DNA"/>
</dbReference>
<feature type="chain" id="PRO_5019189838" evidence="1">
    <location>
        <begin position="20"/>
        <end position="148"/>
    </location>
</feature>
<evidence type="ECO:0000256" key="1">
    <source>
        <dbReference type="SAM" id="SignalP"/>
    </source>
</evidence>
<reference evidence="2 3" key="1">
    <citation type="submission" date="2018-12" db="EMBL/GenBank/DDBJ databases">
        <title>Hymenobacter gummosus sp. nov., isolated from a spring.</title>
        <authorList>
            <person name="Nie L."/>
        </authorList>
    </citation>
    <scope>NUCLEOTIDE SEQUENCE [LARGE SCALE GENOMIC DNA]</scope>
    <source>
        <strain evidence="2 3">KCTC 52166</strain>
    </source>
</reference>
<protein>
    <submittedName>
        <fullName evidence="2">Uncharacterized protein</fullName>
    </submittedName>
</protein>
<evidence type="ECO:0000313" key="2">
    <source>
        <dbReference type="EMBL" id="RTQ48468.1"/>
    </source>
</evidence>
<keyword evidence="1" id="KW-0732">Signal</keyword>
<name>A0A431U095_9BACT</name>
<accession>A0A431U095</accession>
<feature type="signal peptide" evidence="1">
    <location>
        <begin position="1"/>
        <end position="19"/>
    </location>
</feature>
<dbReference type="OrthoDB" id="982169at2"/>
<gene>
    <name evidence="2" type="ORF">EJV47_15970</name>
</gene>
<comment type="caution">
    <text evidence="2">The sequence shown here is derived from an EMBL/GenBank/DDBJ whole genome shotgun (WGS) entry which is preliminary data.</text>
</comment>
<evidence type="ECO:0000313" key="3">
    <source>
        <dbReference type="Proteomes" id="UP000282184"/>
    </source>
</evidence>